<feature type="signal peptide" evidence="2">
    <location>
        <begin position="1"/>
        <end position="25"/>
    </location>
</feature>
<dbReference type="Proteomes" id="UP001374535">
    <property type="component" value="Chromosome 6"/>
</dbReference>
<gene>
    <name evidence="3" type="ORF">V8G54_021505</name>
</gene>
<dbReference type="EMBL" id="CP144695">
    <property type="protein sequence ID" value="WVZ08159.1"/>
    <property type="molecule type" value="Genomic_DNA"/>
</dbReference>
<protein>
    <submittedName>
        <fullName evidence="3">Uncharacterized protein</fullName>
    </submittedName>
</protein>
<keyword evidence="1" id="KW-1133">Transmembrane helix</keyword>
<evidence type="ECO:0000256" key="1">
    <source>
        <dbReference type="SAM" id="Phobius"/>
    </source>
</evidence>
<keyword evidence="2" id="KW-0732">Signal</keyword>
<sequence length="213" mass="23605">MAMAKFLAAMILALIAISMLQTVFMAANGHGDHLNDNKVVHLILLEVPWHGLECKYMIMCNVPRSYKVIKEHPIFFIHGYPHNSISVTEKYLFRHYGQYNGMMARETASHYVTAPLVPTGETCPETGPLLLNDEEKAISSCPSAIDTVSFFLTCLNGLNTIAGVCILSTPYALAIGGWLSLVLLFSTAAAAIYISLLIKRYMDKDSNIRTYLL</sequence>
<evidence type="ECO:0000313" key="3">
    <source>
        <dbReference type="EMBL" id="WVZ08159.1"/>
    </source>
</evidence>
<dbReference type="AlphaFoldDB" id="A0AAQ3NDK7"/>
<evidence type="ECO:0000256" key="2">
    <source>
        <dbReference type="SAM" id="SignalP"/>
    </source>
</evidence>
<reference evidence="3 4" key="1">
    <citation type="journal article" date="2023" name="Life. Sci Alliance">
        <title>Evolutionary insights into 3D genome organization and epigenetic landscape of Vigna mungo.</title>
        <authorList>
            <person name="Junaid A."/>
            <person name="Singh B."/>
            <person name="Bhatia S."/>
        </authorList>
    </citation>
    <scope>NUCLEOTIDE SEQUENCE [LARGE SCALE GENOMIC DNA]</scope>
    <source>
        <strain evidence="3">Urdbean</strain>
    </source>
</reference>
<feature type="chain" id="PRO_5042905950" evidence="2">
    <location>
        <begin position="26"/>
        <end position="213"/>
    </location>
</feature>
<keyword evidence="4" id="KW-1185">Reference proteome</keyword>
<evidence type="ECO:0000313" key="4">
    <source>
        <dbReference type="Proteomes" id="UP001374535"/>
    </source>
</evidence>
<name>A0AAQ3NDK7_VIGMU</name>
<accession>A0AAQ3NDK7</accession>
<proteinExistence type="predicted"/>
<feature type="transmembrane region" description="Helical" evidence="1">
    <location>
        <begin position="171"/>
        <end position="198"/>
    </location>
</feature>
<keyword evidence="1" id="KW-0472">Membrane</keyword>
<keyword evidence="1" id="KW-0812">Transmembrane</keyword>
<organism evidence="3 4">
    <name type="scientific">Vigna mungo</name>
    <name type="common">Black gram</name>
    <name type="synonym">Phaseolus mungo</name>
    <dbReference type="NCBI Taxonomy" id="3915"/>
    <lineage>
        <taxon>Eukaryota</taxon>
        <taxon>Viridiplantae</taxon>
        <taxon>Streptophyta</taxon>
        <taxon>Embryophyta</taxon>
        <taxon>Tracheophyta</taxon>
        <taxon>Spermatophyta</taxon>
        <taxon>Magnoliopsida</taxon>
        <taxon>eudicotyledons</taxon>
        <taxon>Gunneridae</taxon>
        <taxon>Pentapetalae</taxon>
        <taxon>rosids</taxon>
        <taxon>fabids</taxon>
        <taxon>Fabales</taxon>
        <taxon>Fabaceae</taxon>
        <taxon>Papilionoideae</taxon>
        <taxon>50 kb inversion clade</taxon>
        <taxon>NPAAA clade</taxon>
        <taxon>indigoferoid/millettioid clade</taxon>
        <taxon>Phaseoleae</taxon>
        <taxon>Vigna</taxon>
    </lineage>
</organism>